<dbReference type="Pfam" id="PF01580">
    <property type="entry name" value="FtsK_SpoIIIE"/>
    <property type="match status" value="2"/>
</dbReference>
<feature type="transmembrane region" description="Helical" evidence="11">
    <location>
        <begin position="74"/>
        <end position="95"/>
    </location>
</feature>
<evidence type="ECO:0000313" key="14">
    <source>
        <dbReference type="Proteomes" id="UP000035368"/>
    </source>
</evidence>
<dbReference type="InterPro" id="IPR027417">
    <property type="entry name" value="P-loop_NTPase"/>
</dbReference>
<feature type="binding site" evidence="9">
    <location>
        <begin position="1032"/>
        <end position="1039"/>
    </location>
    <ligand>
        <name>ATP</name>
        <dbReference type="ChEBI" id="CHEBI:30616"/>
    </ligand>
</feature>
<evidence type="ECO:0000256" key="8">
    <source>
        <dbReference type="ARBA" id="ARBA00023136"/>
    </source>
</evidence>
<protein>
    <submittedName>
        <fullName evidence="13">Type VII secretion protein EccCa/type VII secretion protein EccCb</fullName>
    </submittedName>
</protein>
<evidence type="ECO:0000256" key="6">
    <source>
        <dbReference type="ARBA" id="ARBA00022840"/>
    </source>
</evidence>
<dbReference type="InterPro" id="IPR023836">
    <property type="entry name" value="EccCa-like_Actinobacteria"/>
</dbReference>
<keyword evidence="4" id="KW-0677">Repeat</keyword>
<dbReference type="SMART" id="SM00382">
    <property type="entry name" value="AAA"/>
    <property type="match status" value="3"/>
</dbReference>
<evidence type="ECO:0000256" key="7">
    <source>
        <dbReference type="ARBA" id="ARBA00022989"/>
    </source>
</evidence>
<dbReference type="KEGG" id="cei:CEPID_02210"/>
<dbReference type="AlphaFoldDB" id="A0A0G3GS07"/>
<evidence type="ECO:0000256" key="11">
    <source>
        <dbReference type="SAM" id="Phobius"/>
    </source>
</evidence>
<organism evidence="13 14">
    <name type="scientific">Corynebacterium epidermidicanis</name>
    <dbReference type="NCBI Taxonomy" id="1050174"/>
    <lineage>
        <taxon>Bacteria</taxon>
        <taxon>Bacillati</taxon>
        <taxon>Actinomycetota</taxon>
        <taxon>Actinomycetes</taxon>
        <taxon>Mycobacteriales</taxon>
        <taxon>Corynebacteriaceae</taxon>
        <taxon>Corynebacterium</taxon>
    </lineage>
</organism>
<dbReference type="NCBIfam" id="TIGR03924">
    <property type="entry name" value="T7SS_EccC_a"/>
    <property type="match status" value="1"/>
</dbReference>
<dbReference type="GO" id="GO:0003677">
    <property type="term" value="F:DNA binding"/>
    <property type="evidence" value="ECO:0007669"/>
    <property type="project" value="InterPro"/>
</dbReference>
<dbReference type="EMBL" id="CP011541">
    <property type="protein sequence ID" value="AKK02323.1"/>
    <property type="molecule type" value="Genomic_DNA"/>
</dbReference>
<dbReference type="InterPro" id="IPR023837">
    <property type="entry name" value="EccCb-like_Actinobacteria"/>
</dbReference>
<dbReference type="InterPro" id="IPR002543">
    <property type="entry name" value="FtsK_dom"/>
</dbReference>
<keyword evidence="6 9" id="KW-0067">ATP-binding</keyword>
<feature type="domain" description="FtsK" evidence="12">
    <location>
        <begin position="772"/>
        <end position="936"/>
    </location>
</feature>
<dbReference type="PANTHER" id="PTHR22683:SF1">
    <property type="entry name" value="TYPE VII SECRETION SYSTEM PROTEIN ESSC"/>
    <property type="match status" value="1"/>
</dbReference>
<feature type="domain" description="FtsK" evidence="12">
    <location>
        <begin position="436"/>
        <end position="637"/>
    </location>
</feature>
<keyword evidence="3 11" id="KW-0812">Transmembrane</keyword>
<gene>
    <name evidence="13" type="ORF">CEPID_02210</name>
</gene>
<keyword evidence="5 9" id="KW-0547">Nucleotide-binding</keyword>
<feature type="binding site" evidence="9">
    <location>
        <begin position="790"/>
        <end position="797"/>
    </location>
    <ligand>
        <name>ATP</name>
        <dbReference type="ChEBI" id="CHEBI:30616"/>
    </ligand>
</feature>
<dbReference type="PATRIC" id="fig|1050174.4.peg.447"/>
<proteinExistence type="predicted"/>
<evidence type="ECO:0000256" key="4">
    <source>
        <dbReference type="ARBA" id="ARBA00022737"/>
    </source>
</evidence>
<keyword evidence="14" id="KW-1185">Reference proteome</keyword>
<dbReference type="PROSITE" id="PS50901">
    <property type="entry name" value="FTSK"/>
    <property type="match status" value="3"/>
</dbReference>
<dbReference type="Proteomes" id="UP000035368">
    <property type="component" value="Chromosome"/>
</dbReference>
<evidence type="ECO:0000313" key="13">
    <source>
        <dbReference type="EMBL" id="AKK02323.1"/>
    </source>
</evidence>
<keyword evidence="7 11" id="KW-1133">Transmembrane helix</keyword>
<dbReference type="SUPFAM" id="SSF52540">
    <property type="entry name" value="P-loop containing nucleoside triphosphate hydrolases"/>
    <property type="match status" value="3"/>
</dbReference>
<evidence type="ECO:0000256" key="1">
    <source>
        <dbReference type="ARBA" id="ARBA00004651"/>
    </source>
</evidence>
<keyword evidence="2" id="KW-1003">Cell membrane</keyword>
<dbReference type="NCBIfam" id="TIGR03925">
    <property type="entry name" value="T7SS_EccC_b"/>
    <property type="match status" value="1"/>
</dbReference>
<accession>A0A0G3GS07</accession>
<feature type="domain" description="FtsK" evidence="12">
    <location>
        <begin position="1015"/>
        <end position="1195"/>
    </location>
</feature>
<evidence type="ECO:0000256" key="3">
    <source>
        <dbReference type="ARBA" id="ARBA00022692"/>
    </source>
</evidence>
<keyword evidence="8 11" id="KW-0472">Membrane</keyword>
<dbReference type="GO" id="GO:0005886">
    <property type="term" value="C:plasma membrane"/>
    <property type="evidence" value="ECO:0007669"/>
    <property type="project" value="UniProtKB-SubCell"/>
</dbReference>
<reference evidence="13 14" key="1">
    <citation type="submission" date="2015-05" db="EMBL/GenBank/DDBJ databases">
        <title>Complete genome sequence of Corynebacterium epidermidicanis DSM 45586, isolated from the skin of a dog suffering from pruritus.</title>
        <authorList>
            <person name="Ruckert C."/>
            <person name="Albersmeier A."/>
            <person name="Winkler A."/>
            <person name="Tauch A."/>
        </authorList>
    </citation>
    <scope>NUCLEOTIDE SEQUENCE [LARGE SCALE GENOMIC DNA]</scope>
    <source>
        <strain evidence="13 14">DSM 45586</strain>
    </source>
</reference>
<comment type="subcellular location">
    <subcellularLocation>
        <location evidence="1">Cell membrane</location>
        <topology evidence="1">Multi-pass membrane protein</topology>
    </subcellularLocation>
</comment>
<evidence type="ECO:0000256" key="2">
    <source>
        <dbReference type="ARBA" id="ARBA00022475"/>
    </source>
</evidence>
<feature type="region of interest" description="Disordered" evidence="10">
    <location>
        <begin position="1"/>
        <end position="26"/>
    </location>
</feature>
<feature type="transmembrane region" description="Helical" evidence="11">
    <location>
        <begin position="107"/>
        <end position="124"/>
    </location>
</feature>
<dbReference type="Gene3D" id="3.40.50.300">
    <property type="entry name" value="P-loop containing nucleotide triphosphate hydrolases"/>
    <property type="match status" value="3"/>
</dbReference>
<dbReference type="GO" id="GO:0005524">
    <property type="term" value="F:ATP binding"/>
    <property type="evidence" value="ECO:0007669"/>
    <property type="project" value="UniProtKB-UniRule"/>
</dbReference>
<evidence type="ECO:0000256" key="5">
    <source>
        <dbReference type="ARBA" id="ARBA00022741"/>
    </source>
</evidence>
<feature type="binding site" evidence="9">
    <location>
        <begin position="459"/>
        <end position="466"/>
    </location>
    <ligand>
        <name>ATP</name>
        <dbReference type="ChEBI" id="CHEBI:30616"/>
    </ligand>
</feature>
<evidence type="ECO:0000259" key="12">
    <source>
        <dbReference type="PROSITE" id="PS50901"/>
    </source>
</evidence>
<dbReference type="InterPro" id="IPR050206">
    <property type="entry name" value="FtsK/SpoIIIE/SftA"/>
</dbReference>
<dbReference type="PANTHER" id="PTHR22683">
    <property type="entry name" value="SPORULATION PROTEIN RELATED"/>
    <property type="match status" value="1"/>
</dbReference>
<evidence type="ECO:0000256" key="10">
    <source>
        <dbReference type="SAM" id="MobiDB-lite"/>
    </source>
</evidence>
<sequence length="1231" mass="132715">MARLQVGEGATGDAADPPARSADSRAEMNPETYFSEFIQPRVSIGEREPAPPLPAGSIVCDKVPPMMRPQPLPLIRIIMPLVMVLMVGGMLALMLTSGDGQASPMMLMFPVMLVVSMMTMFGGGQTDDTDEIRRAYLRHLGAVREKALTAGKQQRAHELHKHPDPRHLWSVVGARRMWERAAVDPDALEVRIGVGTTALYTPVSVTDSGPPEDLDPVCAVTLRHTVRSVGAVAHMPVAVQLQAFRFVGLAGPFAMALGRSLVLQLAYHHGPETVGIKVIGDGCEWTKWLPHTRDPDSAAFRILVLSDVPTTGIEDYLDDPHWQCIIDIEARMHTELGMRALAEGLMLTAGEQLTVHTEGGLEDIGVPDLVDVGNALQCARAMSAYRRPDGAQSQRMDFLGLLGLPDLQAVPPEQLWSYRRGTRDRLRVPIGVNALGQPQMLDIKESAHGGVGPHGLCIGATGSGKSELLKTFVLALALTHSPEELNFVLVDFKGGATFLGLEDLPHTSAVITNLAEEASLVERMHDAISGEMNRRQELLRSAGNFANVTEYSAARASTNPELPPLPALVIVLDEFSELLGQHPDFADLFVAVGRLGRSLQMHLLLASQRLEEGRLRGLDSHLSYRIGLKTFSAAESRQVLGVTDAYQLPAQPGAGYIKSDHDDVTRFQGSYVSGALPVVAGGHIPSAKVELFRGWDALAPEAQTYYRDHDSHTVLSASVQLIVAAGRHSRMTAHQLWLPPLPDSVPLAGVADQVGLLQAAVGVIDRPFLQRQDPFILNFSGAGGHCALCGGPQTGKTTALRSVVLGLAATHSTEQVRFYVLDLSGTALAGLSAVPHVAGVAHKSEPEKVRRIVDEVLGLIAEPEERDTFLVVDGWQVVTSEFEDLADDFATIAAEGLAAKVHLLLATPRWTVVRPAIRDLIGTRIELRLGEPMDSLIDRKKQQKLPAAPGRGLTPEGEHMLMAHSTNQDVGHVVLASRSNGWQPVPKLKLLPTRIARAELAAVPGLNFAIGGRQLSTLAWDPTTSSNFLCVGSQGSGKSTLLSTLGAAICELDQAEARLVVVDTRRAHLAEFAPDMVAAYAATPSDITATIASTVTTLRDRLPGPEITPEQLKQRSWWQGPELYVLIDDADLLPDGALQPLKDLLPHARDIGLHVVLARKAGGINRAMFDPFMAALRDSSPSVLLMDADREEGKIFGIKPTPLPPGRGVWQVRGEVVGTCHVAVASEEEER</sequence>
<evidence type="ECO:0000256" key="9">
    <source>
        <dbReference type="PROSITE-ProRule" id="PRU00289"/>
    </source>
</evidence>
<dbReference type="InterPro" id="IPR003593">
    <property type="entry name" value="AAA+_ATPase"/>
</dbReference>
<name>A0A0G3GS07_9CORY</name>
<dbReference type="STRING" id="1050174.CEPID_02210"/>